<dbReference type="SMART" id="SM00271">
    <property type="entry name" value="DnaJ"/>
    <property type="match status" value="1"/>
</dbReference>
<evidence type="ECO:0000256" key="8">
    <source>
        <dbReference type="SAM" id="MobiDB-lite"/>
    </source>
</evidence>
<keyword evidence="4 7" id="KW-0802">TPR repeat</keyword>
<evidence type="ECO:0000256" key="3">
    <source>
        <dbReference type="ARBA" id="ARBA00022737"/>
    </source>
</evidence>
<feature type="region of interest" description="Disordered" evidence="8">
    <location>
        <begin position="454"/>
        <end position="508"/>
    </location>
</feature>
<dbReference type="EMBL" id="MCFC01000075">
    <property type="protein sequence ID" value="ORY23810.1"/>
    <property type="molecule type" value="Genomic_DNA"/>
</dbReference>
<dbReference type="InParanoid" id="A0A1Y2AND8"/>
<dbReference type="InterPro" id="IPR001623">
    <property type="entry name" value="DnaJ_domain"/>
</dbReference>
<proteinExistence type="predicted"/>
<keyword evidence="3" id="KW-0677">Repeat</keyword>
<evidence type="ECO:0000256" key="7">
    <source>
        <dbReference type="PROSITE-ProRule" id="PRU00339"/>
    </source>
</evidence>
<evidence type="ECO:0000313" key="12">
    <source>
        <dbReference type="Proteomes" id="UP000193986"/>
    </source>
</evidence>
<accession>A0A1Y2AND8</accession>
<dbReference type="STRING" id="71784.A0A1Y2AND8"/>
<evidence type="ECO:0000256" key="1">
    <source>
        <dbReference type="ARBA" id="ARBA00004319"/>
    </source>
</evidence>
<dbReference type="PROSITE" id="PS50076">
    <property type="entry name" value="DNAJ_2"/>
    <property type="match status" value="1"/>
</dbReference>
<dbReference type="SUPFAM" id="SSF48452">
    <property type="entry name" value="TPR-like"/>
    <property type="match status" value="3"/>
</dbReference>
<feature type="chain" id="PRO_5012643775" description="Tetratricopeptide repeat and J domain-containing co-chaperone DNJ1" evidence="9">
    <location>
        <begin position="18"/>
        <end position="508"/>
    </location>
</feature>
<dbReference type="AlphaFoldDB" id="A0A1Y2AND8"/>
<organism evidence="11 12">
    <name type="scientific">Naematelia encephala</name>
    <dbReference type="NCBI Taxonomy" id="71784"/>
    <lineage>
        <taxon>Eukaryota</taxon>
        <taxon>Fungi</taxon>
        <taxon>Dikarya</taxon>
        <taxon>Basidiomycota</taxon>
        <taxon>Agaricomycotina</taxon>
        <taxon>Tremellomycetes</taxon>
        <taxon>Tremellales</taxon>
        <taxon>Naemateliaceae</taxon>
        <taxon>Naematelia</taxon>
    </lineage>
</organism>
<dbReference type="OrthoDB" id="1726119at2759"/>
<evidence type="ECO:0000313" key="11">
    <source>
        <dbReference type="EMBL" id="ORY23810.1"/>
    </source>
</evidence>
<evidence type="ECO:0000256" key="5">
    <source>
        <dbReference type="ARBA" id="ARBA00022824"/>
    </source>
</evidence>
<feature type="domain" description="J" evidence="10">
    <location>
        <begin position="400"/>
        <end position="461"/>
    </location>
</feature>
<dbReference type="SUPFAM" id="SSF46565">
    <property type="entry name" value="Chaperone J-domain"/>
    <property type="match status" value="1"/>
</dbReference>
<comment type="subcellular location">
    <subcellularLocation>
        <location evidence="1">Endoplasmic reticulum lumen</location>
    </subcellularLocation>
</comment>
<dbReference type="InterPro" id="IPR011990">
    <property type="entry name" value="TPR-like_helical_dom_sf"/>
</dbReference>
<name>A0A1Y2AND8_9TREE</name>
<keyword evidence="12" id="KW-1185">Reference proteome</keyword>
<dbReference type="PROSITE" id="PS50005">
    <property type="entry name" value="TPR"/>
    <property type="match status" value="1"/>
</dbReference>
<dbReference type="FunFam" id="1.25.40.10:FF:000224">
    <property type="entry name" value="DnaJ and TPR domain protein"/>
    <property type="match status" value="1"/>
</dbReference>
<dbReference type="Gene3D" id="1.25.40.10">
    <property type="entry name" value="Tetratricopeptide repeat domain"/>
    <property type="match status" value="1"/>
</dbReference>
<dbReference type="GO" id="GO:0034975">
    <property type="term" value="P:protein folding in endoplasmic reticulum"/>
    <property type="evidence" value="ECO:0007669"/>
    <property type="project" value="TreeGrafter"/>
</dbReference>
<dbReference type="CDD" id="cd06257">
    <property type="entry name" value="DnaJ"/>
    <property type="match status" value="1"/>
</dbReference>
<dbReference type="FunCoup" id="A0A1Y2AND8">
    <property type="interactions" value="632"/>
</dbReference>
<keyword evidence="5" id="KW-0256">Endoplasmic reticulum</keyword>
<dbReference type="PANTHER" id="PTHR44140:SF2">
    <property type="entry name" value="LD25575P"/>
    <property type="match status" value="1"/>
</dbReference>
<protein>
    <recommendedName>
        <fullName evidence="6">Tetratricopeptide repeat and J domain-containing co-chaperone DNJ1</fullName>
    </recommendedName>
</protein>
<dbReference type="PANTHER" id="PTHR44140">
    <property type="entry name" value="LD25575P"/>
    <property type="match status" value="1"/>
</dbReference>
<evidence type="ECO:0000256" key="9">
    <source>
        <dbReference type="SAM" id="SignalP"/>
    </source>
</evidence>
<comment type="caution">
    <text evidence="11">The sequence shown here is derived from an EMBL/GenBank/DDBJ whole genome shotgun (WGS) entry which is preliminary data.</text>
</comment>
<sequence>MRLSPLSLLLVIPFVLAEPRTLQQITSDANRLLAEGAYLEASRSYSEAIDLDPNSYVNYYKRATAYLSLGKNNAALDDFDTILKLNPSFSQAHLQKAKILAKEGDFDTAKTELKLFGKTKESEEASELVNSITAASAEKKSALAALKSNHWDRCVEHATKALEVGINSIEIREVRLKCEEELGDVDAVYGDLSRLASLNPSALSLPLRLSHIAYFLLASPTATNHIKQCLHYDPDSAPCKRVHKLLRSLDKDTAKARNFVEGSSWRQAIKVLDGEDGLLARFDAALAQAIKEEYLPLQFEPKKRSLKRLELYALACKAAVGANDLSSSKGGKWCQETIWMDPENMDALVGQGEKLLKEEKYEEALRMFENAFEKSGRSSQDIMNRVQKAQKLLKISKQKDYYKVLGVPRDADERQIKKAFRTAAKNAHPDVGGSEEKMAALNEAYEVLSNPELRARYDSGDDPNDPHQGNGGGQNPFAHHNGGGMPFQFFQQGFPGGGGGQKMHFQWG</sequence>
<dbReference type="Proteomes" id="UP000193986">
    <property type="component" value="Unassembled WGS sequence"/>
</dbReference>
<dbReference type="PRINTS" id="PR00625">
    <property type="entry name" value="JDOMAIN"/>
</dbReference>
<gene>
    <name evidence="11" type="ORF">BCR39DRAFT_548578</name>
</gene>
<dbReference type="InterPro" id="IPR019734">
    <property type="entry name" value="TPR_rpt"/>
</dbReference>
<evidence type="ECO:0000256" key="4">
    <source>
        <dbReference type="ARBA" id="ARBA00022803"/>
    </source>
</evidence>
<dbReference type="SMART" id="SM00028">
    <property type="entry name" value="TPR"/>
    <property type="match status" value="4"/>
</dbReference>
<keyword evidence="2 9" id="KW-0732">Signal</keyword>
<dbReference type="GO" id="GO:0005788">
    <property type="term" value="C:endoplasmic reticulum lumen"/>
    <property type="evidence" value="ECO:0007669"/>
    <property type="project" value="UniProtKB-SubCell"/>
</dbReference>
<dbReference type="GO" id="GO:0051787">
    <property type="term" value="F:misfolded protein binding"/>
    <property type="evidence" value="ECO:0007669"/>
    <property type="project" value="TreeGrafter"/>
</dbReference>
<dbReference type="InterPro" id="IPR051727">
    <property type="entry name" value="DnaJ_C3_Co-chaperones"/>
</dbReference>
<dbReference type="Pfam" id="PF13432">
    <property type="entry name" value="TPR_16"/>
    <property type="match status" value="1"/>
</dbReference>
<feature type="signal peptide" evidence="9">
    <location>
        <begin position="1"/>
        <end position="17"/>
    </location>
</feature>
<reference evidence="11 12" key="1">
    <citation type="submission" date="2016-07" db="EMBL/GenBank/DDBJ databases">
        <title>Pervasive Adenine N6-methylation of Active Genes in Fungi.</title>
        <authorList>
            <consortium name="DOE Joint Genome Institute"/>
            <person name="Mondo S.J."/>
            <person name="Dannebaum R.O."/>
            <person name="Kuo R.C."/>
            <person name="Labutti K."/>
            <person name="Haridas S."/>
            <person name="Kuo A."/>
            <person name="Salamov A."/>
            <person name="Ahrendt S.R."/>
            <person name="Lipzen A."/>
            <person name="Sullivan W."/>
            <person name="Andreopoulos W.B."/>
            <person name="Clum A."/>
            <person name="Lindquist E."/>
            <person name="Daum C."/>
            <person name="Ramamoorthy G.K."/>
            <person name="Gryganskyi A."/>
            <person name="Culley D."/>
            <person name="Magnuson J.K."/>
            <person name="James T.Y."/>
            <person name="O'Malley M.A."/>
            <person name="Stajich J.E."/>
            <person name="Spatafora J.W."/>
            <person name="Visel A."/>
            <person name="Grigoriev I.V."/>
        </authorList>
    </citation>
    <scope>NUCLEOTIDE SEQUENCE [LARGE SCALE GENOMIC DNA]</scope>
    <source>
        <strain evidence="11 12">68-887.2</strain>
    </source>
</reference>
<dbReference type="Gene3D" id="1.10.287.110">
    <property type="entry name" value="DnaJ domain"/>
    <property type="match status" value="1"/>
</dbReference>
<evidence type="ECO:0000256" key="6">
    <source>
        <dbReference type="ARBA" id="ARBA00073740"/>
    </source>
</evidence>
<feature type="repeat" description="TPR" evidence="7">
    <location>
        <begin position="56"/>
        <end position="89"/>
    </location>
</feature>
<dbReference type="GO" id="GO:0051087">
    <property type="term" value="F:protein-folding chaperone binding"/>
    <property type="evidence" value="ECO:0007669"/>
    <property type="project" value="TreeGrafter"/>
</dbReference>
<dbReference type="Pfam" id="PF00226">
    <property type="entry name" value="DnaJ"/>
    <property type="match status" value="1"/>
</dbReference>
<evidence type="ECO:0000256" key="2">
    <source>
        <dbReference type="ARBA" id="ARBA00022729"/>
    </source>
</evidence>
<dbReference type="InterPro" id="IPR036869">
    <property type="entry name" value="J_dom_sf"/>
</dbReference>
<evidence type="ECO:0000259" key="10">
    <source>
        <dbReference type="PROSITE" id="PS50076"/>
    </source>
</evidence>